<dbReference type="Proteomes" id="UP000050827">
    <property type="component" value="Unassembled WGS sequence"/>
</dbReference>
<evidence type="ECO:0000313" key="1">
    <source>
        <dbReference type="EMBL" id="KQC28950.1"/>
    </source>
</evidence>
<dbReference type="PROSITE" id="PS51257">
    <property type="entry name" value="PROKAR_LIPOPROTEIN"/>
    <property type="match status" value="1"/>
</dbReference>
<accession>A0A0Q1BFG0</accession>
<evidence type="ECO:0000313" key="2">
    <source>
        <dbReference type="Proteomes" id="UP000050827"/>
    </source>
</evidence>
<proteinExistence type="predicted"/>
<gene>
    <name evidence="1" type="ORF">AAY42_02860</name>
</gene>
<organism evidence="1 2">
    <name type="scientific">Flagellimonas eckloniae</name>
    <dbReference type="NCBI Taxonomy" id="346185"/>
    <lineage>
        <taxon>Bacteria</taxon>
        <taxon>Pseudomonadati</taxon>
        <taxon>Bacteroidota</taxon>
        <taxon>Flavobacteriia</taxon>
        <taxon>Flavobacteriales</taxon>
        <taxon>Flavobacteriaceae</taxon>
        <taxon>Flagellimonas</taxon>
    </lineage>
</organism>
<sequence>MVGSKDFLILQNKKMKNLCILFTTLLIFSCNNDKNEDIEEPETTGNELNSPSVQTPEPVIYLADNLDEQDNLGWCIDTQGNGFSDIVHAHSCKPTGGDVQFYYNEETHQIFSAEYDGFCIEMTGGPIQGMTLNLVQSDANSSNQKFNYNSESGEFIPEGDDTLCLTVGATSASAGPYMSRTLSLEPIATTDVRLKKWVIKGTAPNPD</sequence>
<dbReference type="SUPFAM" id="SSF50370">
    <property type="entry name" value="Ricin B-like lectins"/>
    <property type="match status" value="1"/>
</dbReference>
<comment type="caution">
    <text evidence="1">The sequence shown here is derived from an EMBL/GenBank/DDBJ whole genome shotgun (WGS) entry which is preliminary data.</text>
</comment>
<protein>
    <submittedName>
        <fullName evidence="1">Uncharacterized protein</fullName>
    </submittedName>
</protein>
<dbReference type="EMBL" id="LCTZ01000002">
    <property type="protein sequence ID" value="KQC28950.1"/>
    <property type="molecule type" value="Genomic_DNA"/>
</dbReference>
<dbReference type="Gene3D" id="2.80.10.50">
    <property type="match status" value="1"/>
</dbReference>
<keyword evidence="2" id="KW-1185">Reference proteome</keyword>
<dbReference type="PROSITE" id="PS50231">
    <property type="entry name" value="RICIN_B_LECTIN"/>
    <property type="match status" value="1"/>
</dbReference>
<dbReference type="InterPro" id="IPR035992">
    <property type="entry name" value="Ricin_B-like_lectins"/>
</dbReference>
<reference evidence="1 2" key="1">
    <citation type="submission" date="2015-04" db="EMBL/GenBank/DDBJ databases">
        <title>Complete genome of flavobacterium.</title>
        <authorList>
            <person name="Kwon Y.M."/>
            <person name="Kim S.-J."/>
        </authorList>
    </citation>
    <scope>NUCLEOTIDE SEQUENCE [LARGE SCALE GENOMIC DNA]</scope>
    <source>
        <strain evidence="1 2">DK169</strain>
    </source>
</reference>
<name>A0A0Q1BFG0_9FLAO</name>
<dbReference type="AlphaFoldDB" id="A0A0Q1BFG0"/>